<dbReference type="EMBL" id="UZAF01001957">
    <property type="protein sequence ID" value="VDO09708.1"/>
    <property type="molecule type" value="Genomic_DNA"/>
</dbReference>
<protein>
    <submittedName>
        <fullName evidence="1 3">Uncharacterized protein</fullName>
    </submittedName>
</protein>
<gene>
    <name evidence="1" type="ORF">HPLM_LOCUS1471</name>
</gene>
<evidence type="ECO:0000313" key="1">
    <source>
        <dbReference type="EMBL" id="VDO09708.1"/>
    </source>
</evidence>
<evidence type="ECO:0000313" key="3">
    <source>
        <dbReference type="WBParaSite" id="HPLM_0000147301-mRNA-1"/>
    </source>
</evidence>
<organism evidence="3">
    <name type="scientific">Haemonchus placei</name>
    <name type="common">Barber's pole worm</name>
    <dbReference type="NCBI Taxonomy" id="6290"/>
    <lineage>
        <taxon>Eukaryota</taxon>
        <taxon>Metazoa</taxon>
        <taxon>Ecdysozoa</taxon>
        <taxon>Nematoda</taxon>
        <taxon>Chromadorea</taxon>
        <taxon>Rhabditida</taxon>
        <taxon>Rhabditina</taxon>
        <taxon>Rhabditomorpha</taxon>
        <taxon>Strongyloidea</taxon>
        <taxon>Trichostrongylidae</taxon>
        <taxon>Haemonchus</taxon>
    </lineage>
</organism>
<dbReference type="WBParaSite" id="HPLM_0000147301-mRNA-1">
    <property type="protein sequence ID" value="HPLM_0000147301-mRNA-1"/>
    <property type="gene ID" value="HPLM_0000147301"/>
</dbReference>
<evidence type="ECO:0000313" key="2">
    <source>
        <dbReference type="Proteomes" id="UP000268014"/>
    </source>
</evidence>
<reference evidence="1 2" key="2">
    <citation type="submission" date="2018-11" db="EMBL/GenBank/DDBJ databases">
        <authorList>
            <consortium name="Pathogen Informatics"/>
        </authorList>
    </citation>
    <scope>NUCLEOTIDE SEQUENCE [LARGE SCALE GENOMIC DNA]</scope>
    <source>
        <strain evidence="1 2">MHpl1</strain>
    </source>
</reference>
<proteinExistence type="predicted"/>
<name>A0A0N4VW03_HAEPC</name>
<sequence length="89" mass="9840">MILPLITEYSAGGKKHWTELDEEFGKLRPATSVNGINSRYKVKKSLSRTKKVVNSGETQYLKPVSLCLAGSFDKVPATAHVSRIASRFT</sequence>
<dbReference type="Proteomes" id="UP000268014">
    <property type="component" value="Unassembled WGS sequence"/>
</dbReference>
<reference evidence="3" key="1">
    <citation type="submission" date="2017-02" db="UniProtKB">
        <authorList>
            <consortium name="WormBaseParasite"/>
        </authorList>
    </citation>
    <scope>IDENTIFICATION</scope>
</reference>
<keyword evidence="2" id="KW-1185">Reference proteome</keyword>
<accession>A0A0N4VW03</accession>
<dbReference type="AlphaFoldDB" id="A0A0N4VW03"/>